<name>A0A2H0MPI1_9BACT</name>
<dbReference type="Proteomes" id="UP000229381">
    <property type="component" value="Unassembled WGS sequence"/>
</dbReference>
<evidence type="ECO:0000313" key="1">
    <source>
        <dbReference type="EMBL" id="PIQ98566.1"/>
    </source>
</evidence>
<evidence type="ECO:0000313" key="2">
    <source>
        <dbReference type="Proteomes" id="UP000229381"/>
    </source>
</evidence>
<proteinExistence type="predicted"/>
<sequence>SVCFIALLIYPLLKEIEKESTEILSQRAAFAALETKTDNLEKFKLFAENNKLNLEKVENVFLESDMPVDFIDFLEKIARDCQVSFKVSSLTKQTDKEIWPAFLVQLSSLSSFSNFSRFLEKLGSGNYLIEVQTLTVRRLSEAEAKSPQFEGWSVGDVQAEFSFKVYTK</sequence>
<dbReference type="InterPro" id="IPR014717">
    <property type="entry name" value="Transl_elong_EF1B/ribsomal_bS6"/>
</dbReference>
<accession>A0A2H0MPI1</accession>
<dbReference type="AlphaFoldDB" id="A0A2H0MPI1"/>
<protein>
    <recommendedName>
        <fullName evidence="3">Pilus assembly protein PilO</fullName>
    </recommendedName>
</protein>
<evidence type="ECO:0008006" key="3">
    <source>
        <dbReference type="Google" id="ProtNLM"/>
    </source>
</evidence>
<feature type="non-terminal residue" evidence="1">
    <location>
        <position position="1"/>
    </location>
</feature>
<organism evidence="1 2">
    <name type="scientific">Candidatus Nealsonbacteria bacterium CG11_big_fil_rev_8_21_14_0_20_39_9</name>
    <dbReference type="NCBI Taxonomy" id="1974715"/>
    <lineage>
        <taxon>Bacteria</taxon>
        <taxon>Candidatus Nealsoniibacteriota</taxon>
    </lineage>
</organism>
<dbReference type="EMBL" id="PCWI01000012">
    <property type="protein sequence ID" value="PIQ98566.1"/>
    <property type="molecule type" value="Genomic_DNA"/>
</dbReference>
<gene>
    <name evidence="1" type="ORF">COV64_00460</name>
</gene>
<reference evidence="1 2" key="1">
    <citation type="submission" date="2017-09" db="EMBL/GenBank/DDBJ databases">
        <title>Depth-based differentiation of microbial function through sediment-hosted aquifers and enrichment of novel symbionts in the deep terrestrial subsurface.</title>
        <authorList>
            <person name="Probst A.J."/>
            <person name="Ladd B."/>
            <person name="Jarett J.K."/>
            <person name="Geller-Mcgrath D.E."/>
            <person name="Sieber C.M."/>
            <person name="Emerson J.B."/>
            <person name="Anantharaman K."/>
            <person name="Thomas B.C."/>
            <person name="Malmstrom R."/>
            <person name="Stieglmeier M."/>
            <person name="Klingl A."/>
            <person name="Woyke T."/>
            <person name="Ryan C.M."/>
            <person name="Banfield J.F."/>
        </authorList>
    </citation>
    <scope>NUCLEOTIDE SEQUENCE [LARGE SCALE GENOMIC DNA]</scope>
    <source>
        <strain evidence="1">CG11_big_fil_rev_8_21_14_0_20_39_9</strain>
    </source>
</reference>
<dbReference type="Gene3D" id="3.30.70.60">
    <property type="match status" value="1"/>
</dbReference>
<comment type="caution">
    <text evidence="1">The sequence shown here is derived from an EMBL/GenBank/DDBJ whole genome shotgun (WGS) entry which is preliminary data.</text>
</comment>